<proteinExistence type="predicted"/>
<keyword evidence="4" id="KW-1185">Reference proteome</keyword>
<dbReference type="OrthoDB" id="7690434at2759"/>
<feature type="domain" description="Mediator of RNA polymerase II transcription subunit 25 von Willebrand factor type A" evidence="2">
    <location>
        <begin position="4"/>
        <end position="127"/>
    </location>
</feature>
<evidence type="ECO:0000313" key="4">
    <source>
        <dbReference type="Proteomes" id="UP001150569"/>
    </source>
</evidence>
<sequence>MACVSRTAFLSDYRLYRQILHHHRFAAATAPRHAVAEGLVTALELFDAHTGSFGTDHRAAAQHCILVASTPGRPDPVRCNVTPRYDGLTLPEVRAALQRERIGLSVVTWPGDPGRLADLAQMADPALPIVDASHVSDRAFAVKLAGLGPPTFDTAIPSPPKSQTRAGPVTHPDPATPGLTSPTAKRPRLEPPTTLVKPSLTVAVPLVTSPPADTLKSPVRTGETPGRKVSKAKAVNDPSRTPKAKAKSKPKATEASPRAALELSPGFTGSLPPLTSPLVASVPAPVAIGAEDSPSLVRPDLPPPSERAAFLATATASQQEQLDNMARMNQSYRTMVQALQRSSATTVAQPVVTSPSLPGGPTPSQFAQRQTGTLHGRTMPTLHPHASPSADGPVWRGELFWPAKDRKTQKSYRHHAAVVATAGSATIRASIRALLQMPDPGPTTPFSRDSFHLNQWPATLQSTTLVNLHFDLLLRYVVENQVPFVEFDPDPGNDATVTNNYTALVRSLANKPMGAFVQLGGPTDASSKPATHPGILLIFHEKLIGIISVAPRLPPGLIKDATGANPTPTLGNATEPVLNSAVLPNTFTPHLLHSHPFGPATGRPPVPGAVAAQTQAQKQLEAHVQARAAAGRPVPAANHAALIQQALLQGFRPSNPAQLAAMLQAGNRPAGVTPEMLSLLGAARPSAVNNIAAPGVQQLHRPVGPTGAHPNPQLAAVQQQRLQMLANALASQGMAATPANLAALLGASGAGNPNFAANPGQQANQQVLAQLFLQQQQRQQQQQQLQQLQGARPRPPNPF</sequence>
<dbReference type="Pfam" id="PF11265">
    <property type="entry name" value="Med25_VWA"/>
    <property type="match status" value="1"/>
</dbReference>
<comment type="caution">
    <text evidence="3">The sequence shown here is derived from an EMBL/GenBank/DDBJ whole genome shotgun (WGS) entry which is preliminary data.</text>
</comment>
<evidence type="ECO:0000313" key="3">
    <source>
        <dbReference type="EMBL" id="KAJ1911861.1"/>
    </source>
</evidence>
<reference evidence="3" key="1">
    <citation type="submission" date="2022-07" db="EMBL/GenBank/DDBJ databases">
        <title>Phylogenomic reconstructions and comparative analyses of Kickxellomycotina fungi.</title>
        <authorList>
            <person name="Reynolds N.K."/>
            <person name="Stajich J.E."/>
            <person name="Barry K."/>
            <person name="Grigoriev I.V."/>
            <person name="Crous P."/>
            <person name="Smith M.E."/>
        </authorList>
    </citation>
    <scope>NUCLEOTIDE SEQUENCE</scope>
    <source>
        <strain evidence="3">RSA 861</strain>
    </source>
</reference>
<organism evidence="3 4">
    <name type="scientific">Tieghemiomyces parasiticus</name>
    <dbReference type="NCBI Taxonomy" id="78921"/>
    <lineage>
        <taxon>Eukaryota</taxon>
        <taxon>Fungi</taxon>
        <taxon>Fungi incertae sedis</taxon>
        <taxon>Zoopagomycota</taxon>
        <taxon>Kickxellomycotina</taxon>
        <taxon>Dimargaritomycetes</taxon>
        <taxon>Dimargaritales</taxon>
        <taxon>Dimargaritaceae</taxon>
        <taxon>Tieghemiomyces</taxon>
    </lineage>
</organism>
<dbReference type="AlphaFoldDB" id="A0A9W7ZT04"/>
<evidence type="ECO:0000259" key="2">
    <source>
        <dbReference type="Pfam" id="PF11265"/>
    </source>
</evidence>
<name>A0A9W7ZT04_9FUNG</name>
<evidence type="ECO:0000256" key="1">
    <source>
        <dbReference type="SAM" id="MobiDB-lite"/>
    </source>
</evidence>
<dbReference type="Proteomes" id="UP001150569">
    <property type="component" value="Unassembled WGS sequence"/>
</dbReference>
<dbReference type="EMBL" id="JANBPT010000885">
    <property type="protein sequence ID" value="KAJ1911861.1"/>
    <property type="molecule type" value="Genomic_DNA"/>
</dbReference>
<protein>
    <recommendedName>
        <fullName evidence="2">Mediator of RNA polymerase II transcription subunit 25 von Willebrand factor type A domain-containing protein</fullName>
    </recommendedName>
</protein>
<dbReference type="InterPro" id="IPR021419">
    <property type="entry name" value="Mediator_Med25_VWA"/>
</dbReference>
<gene>
    <name evidence="3" type="ORF">IWQ60_009935</name>
</gene>
<accession>A0A9W7ZT04</accession>
<feature type="region of interest" description="Disordered" evidence="1">
    <location>
        <begin position="149"/>
        <end position="259"/>
    </location>
</feature>